<sequence>MRCRGGNNGHEGFKDYASLHPTIHQLAVPSFERKSSR</sequence>
<accession>F4YA15</accession>
<organism evidence="1">
    <name type="scientific">Homo sapiens</name>
    <name type="common">Human</name>
    <dbReference type="NCBI Taxonomy" id="9606"/>
    <lineage>
        <taxon>Eukaryota</taxon>
        <taxon>Metazoa</taxon>
        <taxon>Chordata</taxon>
        <taxon>Craniata</taxon>
        <taxon>Vertebrata</taxon>
        <taxon>Euteleostomi</taxon>
        <taxon>Mammalia</taxon>
        <taxon>Eutheria</taxon>
        <taxon>Euarchontoglires</taxon>
        <taxon>Primates</taxon>
        <taxon>Haplorrhini</taxon>
        <taxon>Catarrhini</taxon>
        <taxon>Hominidae</taxon>
        <taxon>Homo</taxon>
    </lineage>
</organism>
<evidence type="ECO:0000313" key="1">
    <source>
        <dbReference type="EMBL" id="ADT65083.1"/>
    </source>
</evidence>
<protein>
    <submittedName>
        <fullName evidence="1">Tospeak-3</fullName>
    </submittedName>
</protein>
<name>F4YA15_HUMAN</name>
<dbReference type="EMBL" id="GU295155">
    <property type="protein sequence ID" value="ADT65083.1"/>
    <property type="molecule type" value="mRNA"/>
</dbReference>
<dbReference type="AlphaFoldDB" id="F4YA15"/>
<reference evidence="1" key="1">
    <citation type="submission" date="2009-12" db="EMBL/GenBank/DDBJ databases">
        <title>Tospeak, a primate-specific gene with a novel human promoter is disrupted in a family with severe vocal impairment.</title>
        <authorList>
            <person name="Clarke R.A."/>
            <person name="Fang Z.-M."/>
        </authorList>
    </citation>
    <scope>NUCLEOTIDE SEQUENCE</scope>
</reference>
<proteinExistence type="evidence at transcript level"/>